<keyword evidence="3" id="KW-1185">Reference proteome</keyword>
<name>A0A8D5JML8_9BACT</name>
<dbReference type="InterPro" id="IPR001036">
    <property type="entry name" value="Acrflvin-R"/>
</dbReference>
<feature type="transmembrane region" description="Helical" evidence="1">
    <location>
        <begin position="355"/>
        <end position="374"/>
    </location>
</feature>
<sequence length="1051" mass="116218">MLDNLSAWFTRNPVAANLLMLLVLTGGAFAVKTIRIEGFPAISPGSVTITTVNPGASAKQIDQTISWKIEKSLEGMAGIKKISSFSEQNISTIWVQKTSRFDLDRFQNEIQERVNSIADLPRQAERPSVRRDEFKVEALLVQVYGDTDTATLQKAARKIKDELLAHPKITRIKPFGLLSPEIRIEVDNERLQAWNLSLDDMRAAIQRASLDYRMGRIESDSGRVVLRADTKATGSREFAAVPLMTLSDGSSLLIRDVANVTDGFGEENRFARFQHQPSVGLQVYTSKKGHLLEVSEAAHKVVDRIRHQLPDNIKVDIWGEYAVYMKTRLSLLAVNFLQGLLIVFALLAVFLNLRLAFWVAMGIPISLAGTLILMGDRFFGNSLNEITTFGMIIVLGILVDDAVVVGESVFTSRRIIKDPVEGTIHGVKRVSTATIFGSLTTVAAFFPLLLIDNDLGKLFAGFSVVVVIALLLSLLESKLILPAHLAAIRIGTPSPTSGKSIPFLWRRIQSLANTFLSFVNTTIYQPLLHRALCHRYSAILVLLTMALCSATLISNGWVRTVFFPEVPGQIISVELEMVNGSPLSLTRSNVDAIELAAKELNSEVEAELHTKAPPIAKLMTAMTGPLTALVFAELQPEGKRHMKTMETLARWRKKVGRLEGVESLNFNGSFESTDGFEIELAGRNEAVLENAATYFTKSLARLEGVNDIRDNIKQGKPQIRLELKPAARHLGLTAADLARQIGDGFGGLEVQRVQRGNEEAKVVVKYKRQQRRDMEDLLKTRIQTEKGRWVPLSSVAVIKSGATPSVIIRQNGRRVASVHASLNKEIISLTEAFQWIEKNLKPEFKRLYPGISIRSAGELEDISEVKGGMMRSVVIILLLIYSLLAVPLKSYWQPFIIMSVIPFGFVGAVTGHLITGTSLSILSFFGMMVVMGVVVNDSLVMITRFNELRQKGEKLQLSLIQAGGSRFRAIFLTTATTVCGLVPLLSETSEQAQYLIPAALSIAWGELFATPVTLLIVPVLINIGDDLRFFQRLNPKRLFFGTLKTEKRAIK</sequence>
<reference evidence="2" key="1">
    <citation type="submission" date="2020-09" db="EMBL/GenBank/DDBJ databases">
        <title>Desulfogranum mesoprofundum gen. nov., sp. nov., a novel mesophilic, sulfate-reducing chemolithoautotroph isolated from a deep-sea hydrothermal vent chimney in the Suiyo Seamount.</title>
        <authorList>
            <person name="Hashimoto Y."/>
            <person name="Nakagawa S."/>
        </authorList>
    </citation>
    <scope>NUCLEOTIDE SEQUENCE</scope>
    <source>
        <strain evidence="2">KT2</strain>
    </source>
</reference>
<keyword evidence="1" id="KW-1133">Transmembrane helix</keyword>
<dbReference type="PANTHER" id="PTHR32063:SF33">
    <property type="entry name" value="RND SUPERFAMILY EFFLUX PUMP PERMEASE COMPONENT"/>
    <property type="match status" value="1"/>
</dbReference>
<feature type="transmembrane region" description="Helical" evidence="1">
    <location>
        <begin position="967"/>
        <end position="986"/>
    </location>
</feature>
<evidence type="ECO:0000313" key="2">
    <source>
        <dbReference type="EMBL" id="BCL61732.1"/>
    </source>
</evidence>
<feature type="transmembrane region" description="Helical" evidence="1">
    <location>
        <begin position="386"/>
        <end position="410"/>
    </location>
</feature>
<dbReference type="Proteomes" id="UP000826725">
    <property type="component" value="Chromosome"/>
</dbReference>
<evidence type="ECO:0000313" key="3">
    <source>
        <dbReference type="Proteomes" id="UP000826725"/>
    </source>
</evidence>
<feature type="transmembrane region" description="Helical" evidence="1">
    <location>
        <begin position="536"/>
        <end position="558"/>
    </location>
</feature>
<dbReference type="AlphaFoldDB" id="A0A8D5JML8"/>
<organism evidence="2 3">
    <name type="scientific">Desulfomarina profundi</name>
    <dbReference type="NCBI Taxonomy" id="2772557"/>
    <lineage>
        <taxon>Bacteria</taxon>
        <taxon>Pseudomonadati</taxon>
        <taxon>Thermodesulfobacteriota</taxon>
        <taxon>Desulfobulbia</taxon>
        <taxon>Desulfobulbales</taxon>
        <taxon>Desulfobulbaceae</taxon>
        <taxon>Desulfomarina</taxon>
    </lineage>
</organism>
<feature type="transmembrane region" description="Helical" evidence="1">
    <location>
        <begin position="869"/>
        <end position="888"/>
    </location>
</feature>
<protein>
    <submittedName>
        <fullName evidence="2">Acriflavin resistance protein</fullName>
    </submittedName>
</protein>
<feature type="transmembrane region" description="Helical" evidence="1">
    <location>
        <begin position="329"/>
        <end position="350"/>
    </location>
</feature>
<proteinExistence type="predicted"/>
<dbReference type="Pfam" id="PF00873">
    <property type="entry name" value="ACR_tran"/>
    <property type="match status" value="1"/>
</dbReference>
<evidence type="ECO:0000256" key="1">
    <source>
        <dbReference type="SAM" id="Phobius"/>
    </source>
</evidence>
<feature type="transmembrane region" description="Helical" evidence="1">
    <location>
        <begin position="921"/>
        <end position="946"/>
    </location>
</feature>
<dbReference type="KEGG" id="dbk:DGMP_24250"/>
<feature type="transmembrane region" description="Helical" evidence="1">
    <location>
        <begin position="457"/>
        <end position="475"/>
    </location>
</feature>
<keyword evidence="1" id="KW-0812">Transmembrane</keyword>
<dbReference type="GO" id="GO:0005886">
    <property type="term" value="C:plasma membrane"/>
    <property type="evidence" value="ECO:0007669"/>
    <property type="project" value="TreeGrafter"/>
</dbReference>
<dbReference type="PANTHER" id="PTHR32063">
    <property type="match status" value="1"/>
</dbReference>
<feature type="transmembrane region" description="Helical" evidence="1">
    <location>
        <begin position="430"/>
        <end position="451"/>
    </location>
</feature>
<dbReference type="EMBL" id="AP024086">
    <property type="protein sequence ID" value="BCL61732.1"/>
    <property type="molecule type" value="Genomic_DNA"/>
</dbReference>
<feature type="transmembrane region" description="Helical" evidence="1">
    <location>
        <begin position="895"/>
        <end position="915"/>
    </location>
</feature>
<gene>
    <name evidence="2" type="ORF">DGMP_24250</name>
</gene>
<dbReference type="GO" id="GO:0042910">
    <property type="term" value="F:xenobiotic transmembrane transporter activity"/>
    <property type="evidence" value="ECO:0007669"/>
    <property type="project" value="TreeGrafter"/>
</dbReference>
<accession>A0A8D5JML8</accession>
<feature type="transmembrane region" description="Helical" evidence="1">
    <location>
        <begin position="998"/>
        <end position="1023"/>
    </location>
</feature>
<keyword evidence="1" id="KW-0472">Membrane</keyword>
<dbReference type="RefSeq" id="WP_228854156.1">
    <property type="nucleotide sequence ID" value="NZ_AP024086.1"/>
</dbReference>